<organism evidence="1 2">
    <name type="scientific">Noviluteimonas gilva</name>
    <dbReference type="NCBI Taxonomy" id="2682097"/>
    <lineage>
        <taxon>Bacteria</taxon>
        <taxon>Pseudomonadati</taxon>
        <taxon>Pseudomonadota</taxon>
        <taxon>Gammaproteobacteria</taxon>
        <taxon>Lysobacterales</taxon>
        <taxon>Lysobacteraceae</taxon>
        <taxon>Noviluteimonas</taxon>
    </lineage>
</organism>
<sequence>MELREIEMETKCGLVLARVERFEPSRAAWSTVAYLVRDSNTWKRSFETGSTPNEALAAAREFMREMAASNG</sequence>
<protein>
    <submittedName>
        <fullName evidence="1">Uncharacterized protein</fullName>
    </submittedName>
</protein>
<name>A0A7C9HNX7_9GAMM</name>
<reference evidence="1 2" key="1">
    <citation type="submission" date="2019-12" db="EMBL/GenBank/DDBJ databases">
        <authorList>
            <person name="Xu J."/>
        </authorList>
    </citation>
    <scope>NUCLEOTIDE SEQUENCE [LARGE SCALE GENOMIC DNA]</scope>
    <source>
        <strain evidence="1 2">HX-5-24</strain>
    </source>
</reference>
<dbReference type="AlphaFoldDB" id="A0A7C9HNX7"/>
<accession>A0A7C9HNX7</accession>
<proteinExistence type="predicted"/>
<comment type="caution">
    <text evidence="1">The sequence shown here is derived from an EMBL/GenBank/DDBJ whole genome shotgun (WGS) entry which is preliminary data.</text>
</comment>
<gene>
    <name evidence="1" type="ORF">GN331_14585</name>
</gene>
<dbReference type="RefSeq" id="WP_156643028.1">
    <property type="nucleotide sequence ID" value="NZ_WOXT01000005.1"/>
</dbReference>
<dbReference type="Proteomes" id="UP000479692">
    <property type="component" value="Unassembled WGS sequence"/>
</dbReference>
<dbReference type="EMBL" id="WOXT01000005">
    <property type="protein sequence ID" value="MUV15430.1"/>
    <property type="molecule type" value="Genomic_DNA"/>
</dbReference>
<evidence type="ECO:0000313" key="1">
    <source>
        <dbReference type="EMBL" id="MUV15430.1"/>
    </source>
</evidence>
<evidence type="ECO:0000313" key="2">
    <source>
        <dbReference type="Proteomes" id="UP000479692"/>
    </source>
</evidence>
<keyword evidence="2" id="KW-1185">Reference proteome</keyword>